<dbReference type="EC" id="5.2.1.8" evidence="3 11"/>
<accession>A0ABY6BPB6</accession>
<dbReference type="SUPFAM" id="SSF54534">
    <property type="entry name" value="FKBP-like"/>
    <property type="match status" value="1"/>
</dbReference>
<evidence type="ECO:0000313" key="15">
    <source>
        <dbReference type="Proteomes" id="UP001064632"/>
    </source>
</evidence>
<comment type="function">
    <text evidence="11">Involved in protein export. Acts as a chaperone by maintaining the newly synthesized protein in an open conformation. Functions as a peptidyl-prolyl cis-trans isomerase.</text>
</comment>
<keyword evidence="5 11" id="KW-0132">Cell division</keyword>
<evidence type="ECO:0000256" key="4">
    <source>
        <dbReference type="ARBA" id="ARBA00016902"/>
    </source>
</evidence>
<evidence type="ECO:0000256" key="9">
    <source>
        <dbReference type="ARBA" id="ARBA00023306"/>
    </source>
</evidence>
<keyword evidence="11" id="KW-0963">Cytoplasm</keyword>
<evidence type="ECO:0000256" key="2">
    <source>
        <dbReference type="ARBA" id="ARBA00005464"/>
    </source>
</evidence>
<dbReference type="EMBL" id="CP104694">
    <property type="protein sequence ID" value="UXI69612.1"/>
    <property type="molecule type" value="Genomic_DNA"/>
</dbReference>
<dbReference type="Gene3D" id="3.30.70.1050">
    <property type="entry name" value="Trigger factor ribosome-binding domain"/>
    <property type="match status" value="1"/>
</dbReference>
<evidence type="ECO:0000256" key="1">
    <source>
        <dbReference type="ARBA" id="ARBA00000971"/>
    </source>
</evidence>
<dbReference type="InterPro" id="IPR008880">
    <property type="entry name" value="Trigger_fac_C"/>
</dbReference>
<dbReference type="PIRSF" id="PIRSF003095">
    <property type="entry name" value="Trigger_factor"/>
    <property type="match status" value="1"/>
</dbReference>
<dbReference type="InterPro" id="IPR036611">
    <property type="entry name" value="Trigger_fac_ribosome-bd_sf"/>
</dbReference>
<dbReference type="Gene3D" id="1.10.3120.10">
    <property type="entry name" value="Trigger factor, C-terminal domain"/>
    <property type="match status" value="1"/>
</dbReference>
<evidence type="ECO:0000256" key="8">
    <source>
        <dbReference type="ARBA" id="ARBA00023235"/>
    </source>
</evidence>
<dbReference type="HAMAP" id="MF_00303">
    <property type="entry name" value="Trigger_factor_Tig"/>
    <property type="match status" value="1"/>
</dbReference>
<evidence type="ECO:0000256" key="6">
    <source>
        <dbReference type="ARBA" id="ARBA00023110"/>
    </source>
</evidence>
<name>A0ABY6BPB6_9GAMM</name>
<keyword evidence="7 11" id="KW-0143">Chaperone</keyword>
<dbReference type="NCBIfam" id="TIGR00115">
    <property type="entry name" value="tig"/>
    <property type="match status" value="1"/>
</dbReference>
<evidence type="ECO:0000256" key="10">
    <source>
        <dbReference type="ARBA" id="ARBA00029986"/>
    </source>
</evidence>
<dbReference type="PANTHER" id="PTHR30560:SF3">
    <property type="entry name" value="TRIGGER FACTOR-LIKE PROTEIN TIG, CHLOROPLASTIC"/>
    <property type="match status" value="1"/>
</dbReference>
<comment type="subcellular location">
    <subcellularLocation>
        <location evidence="11">Cytoplasm</location>
    </subcellularLocation>
    <text evidence="11">About half TF is bound to the ribosome near the polypeptide exit tunnel while the other half is free in the cytoplasm.</text>
</comment>
<keyword evidence="8 11" id="KW-0413">Isomerase</keyword>
<dbReference type="Pfam" id="PF05697">
    <property type="entry name" value="Trigger_N"/>
    <property type="match status" value="1"/>
</dbReference>
<evidence type="ECO:0000256" key="11">
    <source>
        <dbReference type="HAMAP-Rule" id="MF_00303"/>
    </source>
</evidence>
<keyword evidence="15" id="KW-1185">Reference proteome</keyword>
<dbReference type="InterPro" id="IPR046357">
    <property type="entry name" value="PPIase_dom_sf"/>
</dbReference>
<protein>
    <recommendedName>
        <fullName evidence="4 11">Trigger factor</fullName>
        <shortName evidence="11">TF</shortName>
        <ecNumber evidence="3 11">5.2.1.8</ecNumber>
    </recommendedName>
    <alternativeName>
        <fullName evidence="10 11">PPIase</fullName>
    </alternativeName>
</protein>
<dbReference type="SUPFAM" id="SSF109998">
    <property type="entry name" value="Triger factor/SurA peptide-binding domain-like"/>
    <property type="match status" value="1"/>
</dbReference>
<feature type="domain" description="Trigger factor ribosome-binding bacterial" evidence="12">
    <location>
        <begin position="1"/>
        <end position="144"/>
    </location>
</feature>
<evidence type="ECO:0000313" key="14">
    <source>
        <dbReference type="EMBL" id="UXI69612.1"/>
    </source>
</evidence>
<proteinExistence type="inferred from homology"/>
<dbReference type="Pfam" id="PF05698">
    <property type="entry name" value="Trigger_C"/>
    <property type="match status" value="1"/>
</dbReference>
<dbReference type="RefSeq" id="WP_261696565.1">
    <property type="nucleotide sequence ID" value="NZ_CP104694.1"/>
</dbReference>
<reference evidence="14" key="1">
    <citation type="submission" date="2022-09" db="EMBL/GenBank/DDBJ databases">
        <title>Tahibacter sp. nov., isolated from a fresh water.</title>
        <authorList>
            <person name="Baek J.H."/>
            <person name="Lee J.K."/>
            <person name="Kim J.M."/>
            <person name="Jeon C.O."/>
        </authorList>
    </citation>
    <scope>NUCLEOTIDE SEQUENCE</scope>
    <source>
        <strain evidence="14">W38</strain>
    </source>
</reference>
<evidence type="ECO:0000259" key="12">
    <source>
        <dbReference type="Pfam" id="PF05697"/>
    </source>
</evidence>
<comment type="catalytic activity">
    <reaction evidence="1 11">
        <text>[protein]-peptidylproline (omega=180) = [protein]-peptidylproline (omega=0)</text>
        <dbReference type="Rhea" id="RHEA:16237"/>
        <dbReference type="Rhea" id="RHEA-COMP:10747"/>
        <dbReference type="Rhea" id="RHEA-COMP:10748"/>
        <dbReference type="ChEBI" id="CHEBI:83833"/>
        <dbReference type="ChEBI" id="CHEBI:83834"/>
        <dbReference type="EC" id="5.2.1.8"/>
    </reaction>
</comment>
<organism evidence="14 15">
    <name type="scientific">Tahibacter amnicola</name>
    <dbReference type="NCBI Taxonomy" id="2976241"/>
    <lineage>
        <taxon>Bacteria</taxon>
        <taxon>Pseudomonadati</taxon>
        <taxon>Pseudomonadota</taxon>
        <taxon>Gammaproteobacteria</taxon>
        <taxon>Lysobacterales</taxon>
        <taxon>Rhodanobacteraceae</taxon>
        <taxon>Tahibacter</taxon>
    </lineage>
</organism>
<keyword evidence="9 11" id="KW-0131">Cell cycle</keyword>
<comment type="domain">
    <text evidence="11">Consists of 3 domains; the N-terminus binds the ribosome, the middle domain has PPIase activity, while the C-terminus has intrinsic chaperone activity on its own.</text>
</comment>
<dbReference type="InterPro" id="IPR027304">
    <property type="entry name" value="Trigger_fact/SurA_dom_sf"/>
</dbReference>
<dbReference type="PANTHER" id="PTHR30560">
    <property type="entry name" value="TRIGGER FACTOR CHAPERONE AND PEPTIDYL-PROLYL CIS/TRANS ISOMERASE"/>
    <property type="match status" value="1"/>
</dbReference>
<dbReference type="InterPro" id="IPR037041">
    <property type="entry name" value="Trigger_fac_C_sf"/>
</dbReference>
<keyword evidence="6 11" id="KW-0697">Rotamase</keyword>
<dbReference type="SUPFAM" id="SSF102735">
    <property type="entry name" value="Trigger factor ribosome-binding domain"/>
    <property type="match status" value="1"/>
</dbReference>
<dbReference type="Gene3D" id="3.10.50.40">
    <property type="match status" value="1"/>
</dbReference>
<dbReference type="GO" id="GO:0003755">
    <property type="term" value="F:peptidyl-prolyl cis-trans isomerase activity"/>
    <property type="evidence" value="ECO:0007669"/>
    <property type="project" value="UniProtKB-EC"/>
</dbReference>
<gene>
    <name evidence="11 14" type="primary">tig</name>
    <name evidence="14" type="ORF">N4264_08240</name>
</gene>
<dbReference type="Proteomes" id="UP001064632">
    <property type="component" value="Chromosome"/>
</dbReference>
<dbReference type="InterPro" id="IPR008881">
    <property type="entry name" value="Trigger_fac_ribosome-bd_bac"/>
</dbReference>
<sequence>MQVSVENVGTLERKLTIRVPSDQLDNQVRSRIAEMGRSVHLKGFRPGKVPPKVIEQRFGAQIRGEAMSELIRTTLSEAIEAQKLRPAMPPSVATTGEASNGEIEYTATFEVIPEIGKVDVSALEINRAAAEVTDADVDVMIDTLRMQRRTWNPVDRPAQAGDMVMFEFTASAGDSRYPPEGVDRVGTIIGSNALFKDLEDALVGLKAGDEKAAKLTFPADFRNEQLAGKAADTTIKAVRVQEPQLPTLDDTFFASFGVPEGGLEKFRADVKANLERELKGTLLARLKTEVVDKLVAAYASLELPKGMIDAEARALARQAENNARQQGQNASVSPDAYLEVARRRVAAGLLLGEVARQNELRLDSRRVAETLNLIASTYEEPQQVVELYNRDPQLMSALQSRVIEDQVAEWIADHAKVVEQKLSFNEVMRPAA</sequence>
<comment type="similarity">
    <text evidence="2 11">Belongs to the FKBP-type PPIase family. Tig subfamily.</text>
</comment>
<evidence type="ECO:0000256" key="7">
    <source>
        <dbReference type="ARBA" id="ARBA00023186"/>
    </source>
</evidence>
<feature type="domain" description="Trigger factor C-terminal" evidence="13">
    <location>
        <begin position="263"/>
        <end position="412"/>
    </location>
</feature>
<evidence type="ECO:0000259" key="13">
    <source>
        <dbReference type="Pfam" id="PF05698"/>
    </source>
</evidence>
<evidence type="ECO:0000256" key="5">
    <source>
        <dbReference type="ARBA" id="ARBA00022618"/>
    </source>
</evidence>
<evidence type="ECO:0000256" key="3">
    <source>
        <dbReference type="ARBA" id="ARBA00013194"/>
    </source>
</evidence>
<dbReference type="InterPro" id="IPR005215">
    <property type="entry name" value="Trig_fac"/>
</dbReference>